<dbReference type="SUPFAM" id="SSF57783">
    <property type="entry name" value="Zinc beta-ribbon"/>
    <property type="match status" value="1"/>
</dbReference>
<protein>
    <submittedName>
        <fullName evidence="1">Uncharacterized protein</fullName>
    </submittedName>
</protein>
<evidence type="ECO:0000313" key="2">
    <source>
        <dbReference type="Proteomes" id="UP000248917"/>
    </source>
</evidence>
<dbReference type="Proteomes" id="UP000248917">
    <property type="component" value="Unassembled WGS sequence"/>
</dbReference>
<name>A0A326RLX6_9BACT</name>
<accession>A0A326RLX6</accession>
<dbReference type="Gene3D" id="3.90.580.10">
    <property type="entry name" value="Zinc finger, CHC2-type domain"/>
    <property type="match status" value="1"/>
</dbReference>
<dbReference type="GO" id="GO:0003677">
    <property type="term" value="F:DNA binding"/>
    <property type="evidence" value="ECO:0007669"/>
    <property type="project" value="InterPro"/>
</dbReference>
<keyword evidence="2" id="KW-1185">Reference proteome</keyword>
<comment type="caution">
    <text evidence="1">The sequence shown here is derived from an EMBL/GenBank/DDBJ whole genome shotgun (WGS) entry which is preliminary data.</text>
</comment>
<organism evidence="1 2">
    <name type="scientific">Algoriphagus aquaeductus</name>
    <dbReference type="NCBI Taxonomy" id="475299"/>
    <lineage>
        <taxon>Bacteria</taxon>
        <taxon>Pseudomonadati</taxon>
        <taxon>Bacteroidota</taxon>
        <taxon>Cytophagia</taxon>
        <taxon>Cytophagales</taxon>
        <taxon>Cyclobacteriaceae</taxon>
        <taxon>Algoriphagus</taxon>
    </lineage>
</organism>
<dbReference type="RefSeq" id="WP_111394128.1">
    <property type="nucleotide sequence ID" value="NZ_QKTX01000014.1"/>
</dbReference>
<dbReference type="InterPro" id="IPR036977">
    <property type="entry name" value="DNA_primase_Znf_CHC2"/>
</dbReference>
<gene>
    <name evidence="1" type="ORF">CLV31_11414</name>
</gene>
<dbReference type="OrthoDB" id="840252at2"/>
<reference evidence="1 2" key="1">
    <citation type="submission" date="2018-06" db="EMBL/GenBank/DDBJ databases">
        <title>Genomic Encyclopedia of Archaeal and Bacterial Type Strains, Phase II (KMG-II): from individual species to whole genera.</title>
        <authorList>
            <person name="Goeker M."/>
        </authorList>
    </citation>
    <scope>NUCLEOTIDE SEQUENCE [LARGE SCALE GENOMIC DNA]</scope>
    <source>
        <strain evidence="1 2">T4</strain>
    </source>
</reference>
<evidence type="ECO:0000313" key="1">
    <source>
        <dbReference type="EMBL" id="PZV79582.1"/>
    </source>
</evidence>
<dbReference type="AlphaFoldDB" id="A0A326RLX6"/>
<proteinExistence type="predicted"/>
<dbReference type="GO" id="GO:0008270">
    <property type="term" value="F:zinc ion binding"/>
    <property type="evidence" value="ECO:0007669"/>
    <property type="project" value="InterPro"/>
</dbReference>
<dbReference type="EMBL" id="QKTX01000014">
    <property type="protein sequence ID" value="PZV79582.1"/>
    <property type="molecule type" value="Genomic_DNA"/>
</dbReference>
<dbReference type="GO" id="GO:0006260">
    <property type="term" value="P:DNA replication"/>
    <property type="evidence" value="ECO:0007669"/>
    <property type="project" value="InterPro"/>
</dbReference>
<sequence length="100" mass="11249">MKNKSGYIDLNAASRKVFQHYIGHLFPNGLVTTGKNISNPFLLKPQKTPSFNILRVKDGSFIYKDHATGELGNCVSFVAKMEGINRIEAIRKIRQIVTNK</sequence>